<dbReference type="EMBL" id="JBDJNQ010000004">
    <property type="protein sequence ID" value="MEN5377700.1"/>
    <property type="molecule type" value="Genomic_DNA"/>
</dbReference>
<feature type="domain" description="Cupin type-2" evidence="1">
    <location>
        <begin position="37"/>
        <end position="95"/>
    </location>
</feature>
<comment type="caution">
    <text evidence="2">The sequence shown here is derived from an EMBL/GenBank/DDBJ whole genome shotgun (WGS) entry which is preliminary data.</text>
</comment>
<dbReference type="RefSeq" id="WP_021188113.1">
    <property type="nucleotide sequence ID" value="NZ_JBDJLH010000002.1"/>
</dbReference>
<dbReference type="PANTHER" id="PTHR40112:SF1">
    <property type="entry name" value="H2HPP ISOMERASE"/>
    <property type="match status" value="1"/>
</dbReference>
<accession>A0ABV0BSD5</accession>
<sequence length="112" mass="12760">MENEVFHFENRNDWEDLGQGVKRQIAVHNQVMMLTKVKFEEGARGELHQHPHTQISYVKSGVFHYTIGDVVHVMKEGDSCIIPGNIVHGCECISAGELIDSFNPPREDFLLQ</sequence>
<proteinExistence type="predicted"/>
<dbReference type="SUPFAM" id="SSF51182">
    <property type="entry name" value="RmlC-like cupins"/>
    <property type="match status" value="1"/>
</dbReference>
<evidence type="ECO:0000259" key="1">
    <source>
        <dbReference type="Pfam" id="PF07883"/>
    </source>
</evidence>
<evidence type="ECO:0000313" key="2">
    <source>
        <dbReference type="EMBL" id="MEN5377700.1"/>
    </source>
</evidence>
<dbReference type="Proteomes" id="UP001409291">
    <property type="component" value="Unassembled WGS sequence"/>
</dbReference>
<gene>
    <name evidence="2" type="ORF">ABE541_10535</name>
</gene>
<dbReference type="InterPro" id="IPR011051">
    <property type="entry name" value="RmlC_Cupin_sf"/>
</dbReference>
<dbReference type="InterPro" id="IPR014710">
    <property type="entry name" value="RmlC-like_jellyroll"/>
</dbReference>
<dbReference type="InterPro" id="IPR013096">
    <property type="entry name" value="Cupin_2"/>
</dbReference>
<dbReference type="InterPro" id="IPR052535">
    <property type="entry name" value="Bacilysin_H2HPP_isomerase"/>
</dbReference>
<reference evidence="2 3" key="1">
    <citation type="submission" date="2024-04" db="EMBL/GenBank/DDBJ databases">
        <title>WGS of bacteria from Torrens River.</title>
        <authorList>
            <person name="Wyrsch E.R."/>
            <person name="Drigo B."/>
        </authorList>
    </citation>
    <scope>NUCLEOTIDE SEQUENCE [LARGE SCALE GENOMIC DNA]</scope>
    <source>
        <strain evidence="2 3">TWI391</strain>
    </source>
</reference>
<dbReference type="PANTHER" id="PTHR40112">
    <property type="entry name" value="H2HPP ISOMERASE"/>
    <property type="match status" value="1"/>
</dbReference>
<dbReference type="InterPro" id="IPR025499">
    <property type="entry name" value="KdgF"/>
</dbReference>
<name>A0ABV0BSD5_9SPHI</name>
<dbReference type="Gene3D" id="2.60.120.10">
    <property type="entry name" value="Jelly Rolls"/>
    <property type="match status" value="1"/>
</dbReference>
<dbReference type="PIRSF" id="PIRSF029883">
    <property type="entry name" value="KdgF"/>
    <property type="match status" value="1"/>
</dbReference>
<dbReference type="Pfam" id="PF07883">
    <property type="entry name" value="Cupin_2"/>
    <property type="match status" value="1"/>
</dbReference>
<organism evidence="2 3">
    <name type="scientific">Sphingobacterium kitahiroshimense</name>
    <dbReference type="NCBI Taxonomy" id="470446"/>
    <lineage>
        <taxon>Bacteria</taxon>
        <taxon>Pseudomonadati</taxon>
        <taxon>Bacteroidota</taxon>
        <taxon>Sphingobacteriia</taxon>
        <taxon>Sphingobacteriales</taxon>
        <taxon>Sphingobacteriaceae</taxon>
        <taxon>Sphingobacterium</taxon>
    </lineage>
</organism>
<dbReference type="CDD" id="cd02238">
    <property type="entry name" value="cupin_KdgF"/>
    <property type="match status" value="1"/>
</dbReference>
<evidence type="ECO:0000313" key="3">
    <source>
        <dbReference type="Proteomes" id="UP001409291"/>
    </source>
</evidence>
<keyword evidence="3" id="KW-1185">Reference proteome</keyword>
<protein>
    <submittedName>
        <fullName evidence="2">Cupin domain-containing protein</fullName>
    </submittedName>
</protein>